<organism evidence="1 2">
    <name type="scientific">Rhizopus oryzae</name>
    <name type="common">Mucormycosis agent</name>
    <name type="synonym">Rhizopus arrhizus var. delemar</name>
    <dbReference type="NCBI Taxonomy" id="64495"/>
    <lineage>
        <taxon>Eukaryota</taxon>
        <taxon>Fungi</taxon>
        <taxon>Fungi incertae sedis</taxon>
        <taxon>Mucoromycota</taxon>
        <taxon>Mucoromycotina</taxon>
        <taxon>Mucoromycetes</taxon>
        <taxon>Mucorales</taxon>
        <taxon>Mucorineae</taxon>
        <taxon>Rhizopodaceae</taxon>
        <taxon>Rhizopus</taxon>
    </lineage>
</organism>
<dbReference type="EMBL" id="JAANIT010000802">
    <property type="protein sequence ID" value="KAG1544371.1"/>
    <property type="molecule type" value="Genomic_DNA"/>
</dbReference>
<dbReference type="OrthoDB" id="2214890at2759"/>
<dbReference type="Proteomes" id="UP000717996">
    <property type="component" value="Unassembled WGS sequence"/>
</dbReference>
<name>A0A9P6YCW5_RHIOR</name>
<comment type="caution">
    <text evidence="1">The sequence shown here is derived from an EMBL/GenBank/DDBJ whole genome shotgun (WGS) entry which is preliminary data.</text>
</comment>
<reference evidence="1" key="1">
    <citation type="journal article" date="2020" name="Microb. Genom.">
        <title>Genetic diversity of clinical and environmental Mucorales isolates obtained from an investigation of mucormycosis cases among solid organ transplant recipients.</title>
        <authorList>
            <person name="Nguyen M.H."/>
            <person name="Kaul D."/>
            <person name="Muto C."/>
            <person name="Cheng S.J."/>
            <person name="Richter R.A."/>
            <person name="Bruno V.M."/>
            <person name="Liu G."/>
            <person name="Beyhan S."/>
            <person name="Sundermann A.J."/>
            <person name="Mounaud S."/>
            <person name="Pasculle A.W."/>
            <person name="Nierman W.C."/>
            <person name="Driscoll E."/>
            <person name="Cumbie R."/>
            <person name="Clancy C.J."/>
            <person name="Dupont C.L."/>
        </authorList>
    </citation>
    <scope>NUCLEOTIDE SEQUENCE</scope>
    <source>
        <strain evidence="1">GL16</strain>
    </source>
</reference>
<gene>
    <name evidence="1" type="ORF">G6F51_006106</name>
</gene>
<protein>
    <submittedName>
        <fullName evidence="1">Uncharacterized protein</fullName>
    </submittedName>
</protein>
<dbReference type="AlphaFoldDB" id="A0A9P6YCW5"/>
<accession>A0A9P6YCW5</accession>
<sequence>MIEENQQSTKEKLRVLHETIESQYNCFSVIRQERQAHADAYAAFVQGQARLRMLFAAHVDQLLINCLMDTSKDISAELNDAVKETLEKLQACIAAGQQKIKQEVDAVDDLENAFSGPLDLHQPADMQEETLKNLEILVNLDKTLFDLESSANNSRSHDENLRARNIKALFQKLGSMYEC</sequence>
<evidence type="ECO:0000313" key="1">
    <source>
        <dbReference type="EMBL" id="KAG1544371.1"/>
    </source>
</evidence>
<proteinExistence type="predicted"/>
<evidence type="ECO:0000313" key="2">
    <source>
        <dbReference type="Proteomes" id="UP000717996"/>
    </source>
</evidence>